<dbReference type="SUPFAM" id="SSF53850">
    <property type="entry name" value="Periplasmic binding protein-like II"/>
    <property type="match status" value="1"/>
</dbReference>
<evidence type="ECO:0000256" key="1">
    <source>
        <dbReference type="ARBA" id="ARBA00022729"/>
    </source>
</evidence>
<evidence type="ECO:0000313" key="3">
    <source>
        <dbReference type="EMBL" id="GJN42940.1"/>
    </source>
</evidence>
<name>A0AAV5G9K3_CORAM</name>
<dbReference type="GO" id="GO:0030975">
    <property type="term" value="F:thiamine binding"/>
    <property type="evidence" value="ECO:0007669"/>
    <property type="project" value="TreeGrafter"/>
</dbReference>
<comment type="caution">
    <text evidence="3">The sequence shown here is derived from an EMBL/GenBank/DDBJ whole genome shotgun (WGS) entry which is preliminary data.</text>
</comment>
<organism evidence="3 4">
    <name type="scientific">Corynebacterium ammoniagenes</name>
    <name type="common">Brevibacterium ammoniagenes</name>
    <dbReference type="NCBI Taxonomy" id="1697"/>
    <lineage>
        <taxon>Bacteria</taxon>
        <taxon>Bacillati</taxon>
        <taxon>Actinomycetota</taxon>
        <taxon>Actinomycetes</taxon>
        <taxon>Mycobacteriales</taxon>
        <taxon>Corynebacteriaceae</taxon>
        <taxon>Corynebacterium</taxon>
    </lineage>
</organism>
<reference evidence="3" key="1">
    <citation type="submission" date="2021-12" db="EMBL/GenBank/DDBJ databases">
        <title>Draft genome sequence of Corynebacterium ammoniagenes strain T-723.</title>
        <authorList>
            <person name="Matsuzawa M."/>
            <person name="Hiratani M."/>
            <person name="Abe I."/>
            <person name="Tsuji Y."/>
            <person name="Nakamura J."/>
        </authorList>
    </citation>
    <scope>NUCLEOTIDE SEQUENCE</scope>
    <source>
        <strain evidence="3">T-723</strain>
    </source>
</reference>
<dbReference type="Proteomes" id="UP001054925">
    <property type="component" value="Unassembled WGS sequence"/>
</dbReference>
<feature type="chain" id="PRO_5043327295" evidence="2">
    <location>
        <begin position="28"/>
        <end position="377"/>
    </location>
</feature>
<evidence type="ECO:0000313" key="4">
    <source>
        <dbReference type="Proteomes" id="UP001054925"/>
    </source>
</evidence>
<protein>
    <submittedName>
        <fullName evidence="3">Iron ABC transporter substrate-binding protein</fullName>
    </submittedName>
</protein>
<dbReference type="AlphaFoldDB" id="A0AAV5G9K3"/>
<dbReference type="PANTHER" id="PTHR30006">
    <property type="entry name" value="THIAMINE-BINDING PERIPLASMIC PROTEIN-RELATED"/>
    <property type="match status" value="1"/>
</dbReference>
<dbReference type="EMBL" id="BQKK01000002">
    <property type="protein sequence ID" value="GJN42940.1"/>
    <property type="molecule type" value="Genomic_DNA"/>
</dbReference>
<evidence type="ECO:0000256" key="2">
    <source>
        <dbReference type="SAM" id="SignalP"/>
    </source>
</evidence>
<dbReference type="GO" id="GO:0015888">
    <property type="term" value="P:thiamine transport"/>
    <property type="evidence" value="ECO:0007669"/>
    <property type="project" value="TreeGrafter"/>
</dbReference>
<gene>
    <name evidence="3" type="ORF">CAT723_14190</name>
</gene>
<proteinExistence type="predicted"/>
<dbReference type="Pfam" id="PF13343">
    <property type="entry name" value="SBP_bac_6"/>
    <property type="match status" value="1"/>
</dbReference>
<dbReference type="GO" id="GO:0030976">
    <property type="term" value="F:thiamine pyrophosphate binding"/>
    <property type="evidence" value="ECO:0007669"/>
    <property type="project" value="TreeGrafter"/>
</dbReference>
<dbReference type="PANTHER" id="PTHR30006:SF2">
    <property type="entry name" value="ABC TRANSPORTER SUBSTRATE-BINDING PROTEIN"/>
    <property type="match status" value="1"/>
</dbReference>
<sequence length="377" mass="40867">MSIQNVFSRRRVALSTVALLTGSFLVACGSASSETTDASAIGTDLDEIVSLAQDEGEVRLIAYPETWANYKGHFEEFEEKYGVDIVVDSPDASSAEELEAVKNLRDQENQPDVLDIGYSFTSPAKSQQLIEEYRPTNWDTIPDNLKDPEGEWVGAYYGVLSVAVNTDEVDVPTSFEDLKDPQYRGKVALPGDPRQGASAIATVFAASLANGGSLDDIQPGIDYFAELAEMGNLVPVSDASSALTTGEAAVVFDWNYNWAGRAEQLEKDGVNFETTVLEDGVFGNYYAQPVTIASPHPNAARLWVDWLTSDEGSEQYALGGAIPARFTELAEEGKISDEALDNLPDPEIVEKVELPTPEQGDAANSVIATEWAQKVNY</sequence>
<feature type="signal peptide" evidence="2">
    <location>
        <begin position="1"/>
        <end position="27"/>
    </location>
</feature>
<keyword evidence="1 2" id="KW-0732">Signal</keyword>
<dbReference type="Gene3D" id="3.40.190.10">
    <property type="entry name" value="Periplasmic binding protein-like II"/>
    <property type="match status" value="2"/>
</dbReference>
<accession>A0AAV5G9K3</accession>
<dbReference type="GO" id="GO:0030288">
    <property type="term" value="C:outer membrane-bounded periplasmic space"/>
    <property type="evidence" value="ECO:0007669"/>
    <property type="project" value="TreeGrafter"/>
</dbReference>